<dbReference type="InterPro" id="IPR029016">
    <property type="entry name" value="GAF-like_dom_sf"/>
</dbReference>
<evidence type="ECO:0000313" key="5">
    <source>
        <dbReference type="Proteomes" id="UP001241110"/>
    </source>
</evidence>
<accession>A0AAE3QPJ2</accession>
<dbReference type="EMBL" id="JASJOS010000003">
    <property type="protein sequence ID" value="MDJ1480353.1"/>
    <property type="molecule type" value="Genomic_DNA"/>
</dbReference>
<name>A0AAE3QPJ2_9BACT</name>
<dbReference type="InterPro" id="IPR003018">
    <property type="entry name" value="GAF"/>
</dbReference>
<keyword evidence="2" id="KW-1133">Transmembrane helix</keyword>
<keyword evidence="2" id="KW-0472">Membrane</keyword>
<dbReference type="AlphaFoldDB" id="A0AAE3QPJ2"/>
<feature type="transmembrane region" description="Helical" evidence="2">
    <location>
        <begin position="104"/>
        <end position="123"/>
    </location>
</feature>
<dbReference type="Gene3D" id="3.30.450.40">
    <property type="match status" value="1"/>
</dbReference>
<keyword evidence="1" id="KW-0175">Coiled coil</keyword>
<proteinExistence type="predicted"/>
<reference evidence="4" key="1">
    <citation type="submission" date="2023-05" db="EMBL/GenBank/DDBJ databases">
        <authorList>
            <person name="Zhang X."/>
        </authorList>
    </citation>
    <scope>NUCLEOTIDE SEQUENCE</scope>
    <source>
        <strain evidence="4">YF14B1</strain>
    </source>
</reference>
<dbReference type="Pfam" id="PF13185">
    <property type="entry name" value="GAF_2"/>
    <property type="match status" value="1"/>
</dbReference>
<dbReference type="SMART" id="SM00065">
    <property type="entry name" value="GAF"/>
    <property type="match status" value="1"/>
</dbReference>
<dbReference type="SUPFAM" id="SSF55781">
    <property type="entry name" value="GAF domain-like"/>
    <property type="match status" value="1"/>
</dbReference>
<evidence type="ECO:0000313" key="4">
    <source>
        <dbReference type="EMBL" id="MDJ1480353.1"/>
    </source>
</evidence>
<dbReference type="Proteomes" id="UP001241110">
    <property type="component" value="Unassembled WGS sequence"/>
</dbReference>
<feature type="coiled-coil region" evidence="1">
    <location>
        <begin position="411"/>
        <end position="572"/>
    </location>
</feature>
<evidence type="ECO:0000259" key="3">
    <source>
        <dbReference type="SMART" id="SM00065"/>
    </source>
</evidence>
<evidence type="ECO:0000256" key="2">
    <source>
        <dbReference type="SAM" id="Phobius"/>
    </source>
</evidence>
<protein>
    <submittedName>
        <fullName evidence="4">GAF domain-containing protein</fullName>
    </submittedName>
</protein>
<evidence type="ECO:0000256" key="1">
    <source>
        <dbReference type="SAM" id="Coils"/>
    </source>
</evidence>
<dbReference type="RefSeq" id="WP_313976950.1">
    <property type="nucleotide sequence ID" value="NZ_JASJOS010000003.1"/>
</dbReference>
<comment type="caution">
    <text evidence="4">The sequence shown here is derived from an EMBL/GenBank/DDBJ whole genome shotgun (WGS) entry which is preliminary data.</text>
</comment>
<feature type="transmembrane region" description="Helical" evidence="2">
    <location>
        <begin position="26"/>
        <end position="44"/>
    </location>
</feature>
<feature type="transmembrane region" description="Helical" evidence="2">
    <location>
        <begin position="167"/>
        <end position="185"/>
    </location>
</feature>
<keyword evidence="2" id="KW-0812">Transmembrane</keyword>
<organism evidence="4 5">
    <name type="scientific">Xanthocytophaga flava</name>
    <dbReference type="NCBI Taxonomy" id="3048013"/>
    <lineage>
        <taxon>Bacteria</taxon>
        <taxon>Pseudomonadati</taxon>
        <taxon>Bacteroidota</taxon>
        <taxon>Cytophagia</taxon>
        <taxon>Cytophagales</taxon>
        <taxon>Rhodocytophagaceae</taxon>
        <taxon>Xanthocytophaga</taxon>
    </lineage>
</organism>
<feature type="domain" description="GAF" evidence="3">
    <location>
        <begin position="254"/>
        <end position="401"/>
    </location>
</feature>
<sequence>MNVLNIITSTGVKATQTEYIQDKIRISNSVALIGFVASFVNVLVTYNHSDVLRNGYIVNSVFFAVIVALNAFGFYSFSRIMTCLFTSISTTLLYILLQPSNGEYITGLIIVMVIITIIPWLLFDLSERWKLTFTLSIHIICLLCNHIGGDWIETGVDYSFIQTSEQIFLYAFTSIMVLSAGLYVLQKSHQNTITNSSKLIDTMQSQQLLLQEKEEKLNSYIKEVEENQRINQQRQWVSDGLAMFADILRKESNDTVHLYEILISKLVKYINANQGSLFLVQSENTQDTFIELIACYAYERKKYLKKRVEIGEGLVGQAVQEIDTLYLTDLPQDYIQITSGLGKANPTCLTIIPLKVNDKVEGVLEIASFEEIPLYQREFLEKIGESIASTIATTRINERTKQLLEASQWQTEQMRSQEEEMRQNMEELAATQEEMERKTREMEELYAQSKLRESDLVNSLELLEITRREMETKQLEIEQLLHEAHRNEEQLRQQEETLRATLEEIQLTKEELQIKNGEIERTKREEKARADALIESQKKIMQKVLDKQKIKESEMQQKINTLQQEVEMHKNKL</sequence>
<feature type="coiled-coil region" evidence="1">
    <location>
        <begin position="203"/>
        <end position="230"/>
    </location>
</feature>
<gene>
    <name evidence="4" type="ORF">QNI16_07645</name>
</gene>
<feature type="transmembrane region" description="Helical" evidence="2">
    <location>
        <begin position="56"/>
        <end position="73"/>
    </location>
</feature>